<reference evidence="4" key="1">
    <citation type="submission" date="2009-10" db="EMBL/GenBank/DDBJ databases">
        <title>Diversity of trophic interactions inside an arsenic-rich microbial ecosystem.</title>
        <authorList>
            <person name="Bertin P.N."/>
            <person name="Heinrich-Salmeron A."/>
            <person name="Pelletier E."/>
            <person name="Goulhen-Chollet F."/>
            <person name="Arsene-Ploetze F."/>
            <person name="Gallien S."/>
            <person name="Calteau A."/>
            <person name="Vallenet D."/>
            <person name="Casiot C."/>
            <person name="Chane-Woon-Ming B."/>
            <person name="Giloteaux L."/>
            <person name="Barakat M."/>
            <person name="Bonnefoy V."/>
            <person name="Bruneel O."/>
            <person name="Chandler M."/>
            <person name="Cleiss J."/>
            <person name="Duran R."/>
            <person name="Elbaz-Poulichet F."/>
            <person name="Fonknechten N."/>
            <person name="Lauga B."/>
            <person name="Mornico D."/>
            <person name="Ortet P."/>
            <person name="Schaeffer C."/>
            <person name="Siguier P."/>
            <person name="Alexander Thil Smith A."/>
            <person name="Van Dorsselaer A."/>
            <person name="Weissenbach J."/>
            <person name="Medigue C."/>
            <person name="Le Paslier D."/>
        </authorList>
    </citation>
    <scope>NUCLEOTIDE SEQUENCE</scope>
</reference>
<dbReference type="Pfam" id="PF00329">
    <property type="entry name" value="Complex1_30kDa"/>
    <property type="match status" value="1"/>
</dbReference>
<proteinExistence type="inferred from homology"/>
<feature type="domain" description="NADH:ubiquinone oxidoreductase 30kDa subunit" evidence="3">
    <location>
        <begin position="35"/>
        <end position="192"/>
    </location>
</feature>
<gene>
    <name evidence="4" type="primary">nuoC</name>
    <name evidence="4" type="ORF">CARN6_1928</name>
</gene>
<evidence type="ECO:0000256" key="2">
    <source>
        <dbReference type="ARBA" id="ARBA00022448"/>
    </source>
</evidence>
<dbReference type="EC" id="1.6.99.5" evidence="4"/>
<accession>E6QMI9</accession>
<evidence type="ECO:0000259" key="3">
    <source>
        <dbReference type="Pfam" id="PF00329"/>
    </source>
</evidence>
<dbReference type="SUPFAM" id="SSF143243">
    <property type="entry name" value="Nqo5-like"/>
    <property type="match status" value="1"/>
</dbReference>
<dbReference type="PANTHER" id="PTHR10884:SF14">
    <property type="entry name" value="NADH DEHYDROGENASE [UBIQUINONE] IRON-SULFUR PROTEIN 3, MITOCHONDRIAL"/>
    <property type="match status" value="1"/>
</dbReference>
<dbReference type="InterPro" id="IPR020396">
    <property type="entry name" value="NADH_UbQ_OxRdtase_CS"/>
</dbReference>
<dbReference type="EMBL" id="CABQ01000222">
    <property type="protein sequence ID" value="CBI08460.1"/>
    <property type="molecule type" value="Genomic_DNA"/>
</dbReference>
<protein>
    <submittedName>
        <fullName evidence="4">NADH-quinone oxidoreductase subunit C</fullName>
        <ecNumber evidence="4">1.6.99.5</ecNumber>
    </submittedName>
</protein>
<organism evidence="4">
    <name type="scientific">mine drainage metagenome</name>
    <dbReference type="NCBI Taxonomy" id="410659"/>
    <lineage>
        <taxon>unclassified sequences</taxon>
        <taxon>metagenomes</taxon>
        <taxon>ecological metagenomes</taxon>
    </lineage>
</organism>
<keyword evidence="4" id="KW-0560">Oxidoreductase</keyword>
<dbReference type="InterPro" id="IPR001268">
    <property type="entry name" value="NADH_UbQ_OxRdtase_30kDa_su"/>
</dbReference>
<dbReference type="GO" id="GO:0008137">
    <property type="term" value="F:NADH dehydrogenase (ubiquinone) activity"/>
    <property type="evidence" value="ECO:0007669"/>
    <property type="project" value="InterPro"/>
</dbReference>
<evidence type="ECO:0000313" key="4">
    <source>
        <dbReference type="EMBL" id="CBI08460.1"/>
    </source>
</evidence>
<comment type="similarity">
    <text evidence="1">Belongs to the complex I 30 kDa subunit family.</text>
</comment>
<evidence type="ECO:0000256" key="1">
    <source>
        <dbReference type="ARBA" id="ARBA00007569"/>
    </source>
</evidence>
<keyword evidence="2" id="KW-0813">Transport</keyword>
<comment type="caution">
    <text evidence="4">The sequence shown here is derived from an EMBL/GenBank/DDBJ whole genome shotgun (WGS) entry which is preliminary data.</text>
</comment>
<sequence length="228" mass="26283">MKSTEHLLDELKLAMPGVAVELVLNPSVSAQHSLRVAPKDVLRVATWLRDTAGYDYCSNATGVDWLDKETTEKIKTTKTVTKIVDGVEQTADEVIEETVKRVEPGFLEAVYHLYSMKLGPTDPHPPVVLRMRTKNRTDNVELPSLTPVWRAAEFQEREIFDLYGIVFLGHRDLRRILMWDEFEDHPMRRDYVDPDDFEYEPTPHDEVLKRAEEHQTELAAKLVPEGMR</sequence>
<name>E6QMI9_9ZZZZ</name>
<dbReference type="AlphaFoldDB" id="E6QMI9"/>
<dbReference type="Gene3D" id="3.30.460.80">
    <property type="entry name" value="NADH:ubiquinone oxidoreductase, 30kDa subunit"/>
    <property type="match status" value="1"/>
</dbReference>
<dbReference type="GO" id="GO:0016651">
    <property type="term" value="F:oxidoreductase activity, acting on NAD(P)H"/>
    <property type="evidence" value="ECO:0007669"/>
    <property type="project" value="InterPro"/>
</dbReference>
<dbReference type="InterPro" id="IPR037232">
    <property type="entry name" value="NADH_quin_OxRdtase_su_C/D-like"/>
</dbReference>
<dbReference type="PROSITE" id="PS00542">
    <property type="entry name" value="COMPLEX1_30K"/>
    <property type="match status" value="1"/>
</dbReference>
<dbReference type="PANTHER" id="PTHR10884">
    <property type="entry name" value="NADH DEHYDROGENASE UBIQUINONE IRON-SULFUR PROTEIN 3"/>
    <property type="match status" value="1"/>
</dbReference>